<evidence type="ECO:0000256" key="4">
    <source>
        <dbReference type="ARBA" id="ARBA00022787"/>
    </source>
</evidence>
<keyword evidence="8 11" id="KW-0472">Membrane</keyword>
<dbReference type="SUPFAM" id="SSF48452">
    <property type="entry name" value="TPR-like"/>
    <property type="match status" value="1"/>
</dbReference>
<evidence type="ECO:0000256" key="10">
    <source>
        <dbReference type="PROSITE-ProRule" id="PRU00339"/>
    </source>
</evidence>
<feature type="repeat" description="TPR" evidence="10">
    <location>
        <begin position="507"/>
        <end position="540"/>
    </location>
</feature>
<keyword evidence="7" id="KW-0496">Mitochondrion</keyword>
<proteinExistence type="inferred from homology"/>
<evidence type="ECO:0000256" key="7">
    <source>
        <dbReference type="ARBA" id="ARBA00023128"/>
    </source>
</evidence>
<comment type="subcellular location">
    <subcellularLocation>
        <location evidence="1">Mitochondrion outer membrane</location>
        <topology evidence="1">Single-pass membrane protein</topology>
    </subcellularLocation>
</comment>
<dbReference type="Pfam" id="PF14559">
    <property type="entry name" value="TPR_19"/>
    <property type="match status" value="1"/>
</dbReference>
<dbReference type="Pfam" id="PF13181">
    <property type="entry name" value="TPR_8"/>
    <property type="match status" value="3"/>
</dbReference>
<dbReference type="GO" id="GO:0008320">
    <property type="term" value="F:protein transmembrane transporter activity"/>
    <property type="evidence" value="ECO:0007669"/>
    <property type="project" value="TreeGrafter"/>
</dbReference>
<evidence type="ECO:0000256" key="5">
    <source>
        <dbReference type="ARBA" id="ARBA00022803"/>
    </source>
</evidence>
<sequence length="571" mass="64402">MSDSSGSSFSFLSNWKFGLAVSVPCFALGLGVTYYYYFKTPGYTGLVDKPAANASVAKEDNVQKPPETNGIDQKVVKKKTLVEEVEDLKKLGNTEFSKGNYDAAITYYTQAISMCPETEKVVLSVVFQNRAAAYSKLNNNENCLADCNKALALVPTYQKALSRRARVFSELGNFKLALEDITAVVMLDEFKNQADIIFADSVIKNLGKQNLIEYTKHNTFNLPTKTFIDNYMKSFCDDPFSDEFTLTLLKSDVNTGLEYALKCIQDLKYDEIENACQEELNKTDNSLIRRSLALNLLATFCILRGNYAVGIKHLTAVIETPNIPNKLIINSLIKRASVYHQQEEVEKSFEDFKHAEAIDPNSSVVYHHRAQICLLEMNTEKAVEEFKKAVELNPKFVLSNIQCCYAQYLHAKQVSNELDVEKFLRKLKEFVIKYPDNAESYTLYAQALSEKGAFEEADLLFKKVHEIYPDNATFLVHRALIALSWKNSISDAFSFLEQALKIDPKCDYAYETLGTLYIQTGKLNDAVDCLEKAIPLSKSEKELLHIFSLRDSARAQLAVVERLVLTSAKVN</sequence>
<dbReference type="PANTHER" id="PTHR46208">
    <property type="entry name" value="MITOCHONDRIAL IMPORT RECEPTOR SUBUNIT TOM70"/>
    <property type="match status" value="1"/>
</dbReference>
<keyword evidence="6 11" id="KW-1133">Transmembrane helix</keyword>
<evidence type="ECO:0000313" key="13">
    <source>
        <dbReference type="Proteomes" id="UP000325440"/>
    </source>
</evidence>
<feature type="transmembrane region" description="Helical" evidence="11">
    <location>
        <begin position="17"/>
        <end position="37"/>
    </location>
</feature>
<accession>A0A5E4N746</accession>
<evidence type="ECO:0000256" key="3">
    <source>
        <dbReference type="ARBA" id="ARBA00022737"/>
    </source>
</evidence>
<dbReference type="GO" id="GO:0005741">
    <property type="term" value="C:mitochondrial outer membrane"/>
    <property type="evidence" value="ECO:0007669"/>
    <property type="project" value="UniProtKB-SubCell"/>
</dbReference>
<name>A0A5E4N746_9HEMI</name>
<dbReference type="Proteomes" id="UP000325440">
    <property type="component" value="Unassembled WGS sequence"/>
</dbReference>
<dbReference type="Gene3D" id="1.25.40.10">
    <property type="entry name" value="Tetratricopeptide repeat domain"/>
    <property type="match status" value="2"/>
</dbReference>
<dbReference type="SMART" id="SM00028">
    <property type="entry name" value="TPR"/>
    <property type="match status" value="8"/>
</dbReference>
<organism evidence="12 13">
    <name type="scientific">Cinara cedri</name>
    <dbReference type="NCBI Taxonomy" id="506608"/>
    <lineage>
        <taxon>Eukaryota</taxon>
        <taxon>Metazoa</taxon>
        <taxon>Ecdysozoa</taxon>
        <taxon>Arthropoda</taxon>
        <taxon>Hexapoda</taxon>
        <taxon>Insecta</taxon>
        <taxon>Pterygota</taxon>
        <taxon>Neoptera</taxon>
        <taxon>Paraneoptera</taxon>
        <taxon>Hemiptera</taxon>
        <taxon>Sternorrhyncha</taxon>
        <taxon>Aphidomorpha</taxon>
        <taxon>Aphidoidea</taxon>
        <taxon>Aphididae</taxon>
        <taxon>Lachninae</taxon>
        <taxon>Cinara</taxon>
    </lineage>
</organism>
<evidence type="ECO:0000256" key="11">
    <source>
        <dbReference type="SAM" id="Phobius"/>
    </source>
</evidence>
<dbReference type="InterPro" id="IPR011990">
    <property type="entry name" value="TPR-like_helical_dom_sf"/>
</dbReference>
<dbReference type="SUPFAM" id="SSF81901">
    <property type="entry name" value="HCP-like"/>
    <property type="match status" value="1"/>
</dbReference>
<dbReference type="GO" id="GO:0030150">
    <property type="term" value="P:protein import into mitochondrial matrix"/>
    <property type="evidence" value="ECO:0007669"/>
    <property type="project" value="TreeGrafter"/>
</dbReference>
<keyword evidence="4" id="KW-1000">Mitochondrion outer membrane</keyword>
<dbReference type="GO" id="GO:0030943">
    <property type="term" value="F:mitochondrion targeting sequence binding"/>
    <property type="evidence" value="ECO:0007669"/>
    <property type="project" value="TreeGrafter"/>
</dbReference>
<dbReference type="AlphaFoldDB" id="A0A5E4N746"/>
<evidence type="ECO:0000256" key="1">
    <source>
        <dbReference type="ARBA" id="ARBA00004572"/>
    </source>
</evidence>
<keyword evidence="2 11" id="KW-0812">Transmembrane</keyword>
<dbReference type="EMBL" id="CABPRJ010001464">
    <property type="protein sequence ID" value="VVC38199.1"/>
    <property type="molecule type" value="Genomic_DNA"/>
</dbReference>
<dbReference type="PROSITE" id="PS50005">
    <property type="entry name" value="TPR"/>
    <property type="match status" value="5"/>
</dbReference>
<keyword evidence="3" id="KW-0677">Repeat</keyword>
<dbReference type="PANTHER" id="PTHR46208:SF1">
    <property type="entry name" value="MITOCHONDRIAL IMPORT RECEPTOR SUBUNIT TOM70"/>
    <property type="match status" value="1"/>
</dbReference>
<gene>
    <name evidence="12" type="ORF">CINCED_3A018540</name>
</gene>
<dbReference type="GO" id="GO:0045039">
    <property type="term" value="P:protein insertion into mitochondrial inner membrane"/>
    <property type="evidence" value="ECO:0007669"/>
    <property type="project" value="TreeGrafter"/>
</dbReference>
<evidence type="ECO:0000256" key="8">
    <source>
        <dbReference type="ARBA" id="ARBA00023136"/>
    </source>
</evidence>
<evidence type="ECO:0000313" key="12">
    <source>
        <dbReference type="EMBL" id="VVC38199.1"/>
    </source>
</evidence>
<dbReference type="OrthoDB" id="66418at2759"/>
<reference evidence="12 13" key="1">
    <citation type="submission" date="2019-08" db="EMBL/GenBank/DDBJ databases">
        <authorList>
            <person name="Alioto T."/>
            <person name="Alioto T."/>
            <person name="Gomez Garrido J."/>
        </authorList>
    </citation>
    <scope>NUCLEOTIDE SEQUENCE [LARGE SCALE GENOMIC DNA]</scope>
</reference>
<dbReference type="InterPro" id="IPR019734">
    <property type="entry name" value="TPR_rpt"/>
</dbReference>
<evidence type="ECO:0000256" key="6">
    <source>
        <dbReference type="ARBA" id="ARBA00022989"/>
    </source>
</evidence>
<evidence type="ECO:0000256" key="9">
    <source>
        <dbReference type="ARBA" id="ARBA00038030"/>
    </source>
</evidence>
<feature type="repeat" description="TPR" evidence="10">
    <location>
        <begin position="329"/>
        <end position="362"/>
    </location>
</feature>
<protein>
    <submittedName>
        <fullName evidence="12">Tetratricopeptide repeat,Tetratricopeptide repeat-containing domain,Tetratricopeptide-like helical</fullName>
    </submittedName>
</protein>
<comment type="similarity">
    <text evidence="9">Belongs to the Tom70 family.</text>
</comment>
<keyword evidence="13" id="KW-1185">Reference proteome</keyword>
<feature type="repeat" description="TPR" evidence="10">
    <location>
        <begin position="85"/>
        <end position="118"/>
    </location>
</feature>
<feature type="repeat" description="TPR" evidence="10">
    <location>
        <begin position="363"/>
        <end position="396"/>
    </location>
</feature>
<evidence type="ECO:0000256" key="2">
    <source>
        <dbReference type="ARBA" id="ARBA00022692"/>
    </source>
</evidence>
<keyword evidence="5 10" id="KW-0802">TPR repeat</keyword>
<feature type="repeat" description="TPR" evidence="10">
    <location>
        <begin position="438"/>
        <end position="471"/>
    </location>
</feature>